<dbReference type="PANTHER" id="PTHR43476">
    <property type="entry name" value="3-(3-HYDROXY-PHENYL)PROPIONATE/3-HYDROXYCINNAMIC ACID HYDROXYLASE"/>
    <property type="match status" value="1"/>
</dbReference>
<accession>Q54K08</accession>
<evidence type="ECO:0000256" key="2">
    <source>
        <dbReference type="SAM" id="MobiDB-lite"/>
    </source>
</evidence>
<dbReference type="RefSeq" id="XP_636994.1">
    <property type="nucleotide sequence ID" value="XM_631902.1"/>
</dbReference>
<dbReference type="PaxDb" id="44689-DDB0302494"/>
<dbReference type="GO" id="GO:0071949">
    <property type="term" value="F:FAD binding"/>
    <property type="evidence" value="ECO:0007669"/>
    <property type="project" value="InterPro"/>
</dbReference>
<dbReference type="STRING" id="44689.Q54K08"/>
<dbReference type="KEGG" id="ddi:DDB_G0287695"/>
<protein>
    <submittedName>
        <fullName evidence="4">FAD-binding monooxygenase</fullName>
    </submittedName>
</protein>
<dbReference type="InterPro" id="IPR036188">
    <property type="entry name" value="FAD/NAD-bd_sf"/>
</dbReference>
<feature type="domain" description="FAD-binding" evidence="3">
    <location>
        <begin position="28"/>
        <end position="388"/>
    </location>
</feature>
<dbReference type="PhylomeDB" id="Q54K08"/>
<dbReference type="PANTHER" id="PTHR43476:SF3">
    <property type="entry name" value="FAD-BINDING MONOOXYGENASE"/>
    <property type="match status" value="1"/>
</dbReference>
<evidence type="ECO:0000313" key="5">
    <source>
        <dbReference type="Proteomes" id="UP000002195"/>
    </source>
</evidence>
<feature type="region of interest" description="Disordered" evidence="2">
    <location>
        <begin position="639"/>
        <end position="670"/>
    </location>
</feature>
<evidence type="ECO:0000256" key="1">
    <source>
        <dbReference type="ARBA" id="ARBA00023002"/>
    </source>
</evidence>
<dbReference type="HOGENOM" id="CLU_009665_20_2_1"/>
<evidence type="ECO:0000259" key="3">
    <source>
        <dbReference type="Pfam" id="PF01494"/>
    </source>
</evidence>
<dbReference type="Gene3D" id="3.30.70.2450">
    <property type="match status" value="1"/>
</dbReference>
<keyword evidence="4" id="KW-0503">Monooxygenase</keyword>
<dbReference type="AlphaFoldDB" id="Q54K08"/>
<dbReference type="GeneID" id="8626249"/>
<dbReference type="OMA" id="YPLDCIE"/>
<dbReference type="InParanoid" id="Q54K08"/>
<dbReference type="Pfam" id="PF01494">
    <property type="entry name" value="FAD_binding_3"/>
    <property type="match status" value="1"/>
</dbReference>
<reference evidence="4 5" key="1">
    <citation type="journal article" date="2005" name="Nature">
        <title>The genome of the social amoeba Dictyostelium discoideum.</title>
        <authorList>
            <consortium name="The Dictyostelium discoideum Sequencing Consortium"/>
            <person name="Eichinger L."/>
            <person name="Pachebat J.A."/>
            <person name="Glockner G."/>
            <person name="Rajandream M.A."/>
            <person name="Sucgang R."/>
            <person name="Berriman M."/>
            <person name="Song J."/>
            <person name="Olsen R."/>
            <person name="Szafranski K."/>
            <person name="Xu Q."/>
            <person name="Tunggal B."/>
            <person name="Kummerfeld S."/>
            <person name="Madera M."/>
            <person name="Konfortov B.A."/>
            <person name="Rivero F."/>
            <person name="Bankier A.T."/>
            <person name="Lehmann R."/>
            <person name="Hamlin N."/>
            <person name="Davies R."/>
            <person name="Gaudet P."/>
            <person name="Fey P."/>
            <person name="Pilcher K."/>
            <person name="Chen G."/>
            <person name="Saunders D."/>
            <person name="Sodergren E."/>
            <person name="Davis P."/>
            <person name="Kerhornou A."/>
            <person name="Nie X."/>
            <person name="Hall N."/>
            <person name="Anjard C."/>
            <person name="Hemphill L."/>
            <person name="Bason N."/>
            <person name="Farbrother P."/>
            <person name="Desany B."/>
            <person name="Just E."/>
            <person name="Morio T."/>
            <person name="Rost R."/>
            <person name="Churcher C."/>
            <person name="Cooper J."/>
            <person name="Haydock S."/>
            <person name="van Driessche N."/>
            <person name="Cronin A."/>
            <person name="Goodhead I."/>
            <person name="Muzny D."/>
            <person name="Mourier T."/>
            <person name="Pain A."/>
            <person name="Lu M."/>
            <person name="Harper D."/>
            <person name="Lindsay R."/>
            <person name="Hauser H."/>
            <person name="James K."/>
            <person name="Quiles M."/>
            <person name="Madan Babu M."/>
            <person name="Saito T."/>
            <person name="Buchrieser C."/>
            <person name="Wardroper A."/>
            <person name="Felder M."/>
            <person name="Thangavelu M."/>
            <person name="Johnson D."/>
            <person name="Knights A."/>
            <person name="Loulseged H."/>
            <person name="Mungall K."/>
            <person name="Oliver K."/>
            <person name="Price C."/>
            <person name="Quail M.A."/>
            <person name="Urushihara H."/>
            <person name="Hernandez J."/>
            <person name="Rabbinowitsch E."/>
            <person name="Steffen D."/>
            <person name="Sanders M."/>
            <person name="Ma J."/>
            <person name="Kohara Y."/>
            <person name="Sharp S."/>
            <person name="Simmonds M."/>
            <person name="Spiegler S."/>
            <person name="Tivey A."/>
            <person name="Sugano S."/>
            <person name="White B."/>
            <person name="Walker D."/>
            <person name="Woodward J."/>
            <person name="Winckler T."/>
            <person name="Tanaka Y."/>
            <person name="Shaulsky G."/>
            <person name="Schleicher M."/>
            <person name="Weinstock G."/>
            <person name="Rosenthal A."/>
            <person name="Cox E.C."/>
            <person name="Chisholm R.L."/>
            <person name="Gibbs R."/>
            <person name="Loomis W.F."/>
            <person name="Platzer M."/>
            <person name="Kay R.R."/>
            <person name="Williams J."/>
            <person name="Dear P.H."/>
            <person name="Noegel A.A."/>
            <person name="Barrell B."/>
            <person name="Kuspa A."/>
        </authorList>
    </citation>
    <scope>NUCLEOTIDE SEQUENCE [LARGE SCALE GENOMIC DNA]</scope>
    <source>
        <strain evidence="4 5">AX4</strain>
    </source>
</reference>
<dbReference type="EMBL" id="AAFI02000104">
    <property type="protein sequence ID" value="EAL63494.1"/>
    <property type="molecule type" value="Genomic_DNA"/>
</dbReference>
<name>Q54K08_DICDI</name>
<dbReference type="GO" id="GO:0004497">
    <property type="term" value="F:monooxygenase activity"/>
    <property type="evidence" value="ECO:0007669"/>
    <property type="project" value="UniProtKB-KW"/>
</dbReference>
<feature type="compositionally biased region" description="Polar residues" evidence="2">
    <location>
        <begin position="641"/>
        <end position="664"/>
    </location>
</feature>
<comment type="caution">
    <text evidence="4">The sequence shown here is derived from an EMBL/GenBank/DDBJ whole genome shotgun (WGS) entry which is preliminary data.</text>
</comment>
<dbReference type="dictyBase" id="DDB_G0287695"/>
<dbReference type="Gene3D" id="3.50.50.60">
    <property type="entry name" value="FAD/NAD(P)-binding domain"/>
    <property type="match status" value="1"/>
</dbReference>
<organism evidence="4 5">
    <name type="scientific">Dictyostelium discoideum</name>
    <name type="common">Social amoeba</name>
    <dbReference type="NCBI Taxonomy" id="44689"/>
    <lineage>
        <taxon>Eukaryota</taxon>
        <taxon>Amoebozoa</taxon>
        <taxon>Evosea</taxon>
        <taxon>Eumycetozoa</taxon>
        <taxon>Dictyostelia</taxon>
        <taxon>Dictyosteliales</taxon>
        <taxon>Dictyosteliaceae</taxon>
        <taxon>Dictyostelium</taxon>
    </lineage>
</organism>
<proteinExistence type="predicted"/>
<dbReference type="VEuPathDB" id="AmoebaDB:DDB_G0287695"/>
<keyword evidence="1" id="KW-0560">Oxidoreductase</keyword>
<dbReference type="Proteomes" id="UP000002195">
    <property type="component" value="Unassembled WGS sequence"/>
</dbReference>
<sequence>MNNININNNNNNITKKNINKNNNHKKYYDVLIVGCGPNGALLANFLGEMGIKTLVVECAKTFTQVPRAAHLDDEGLRILKRIGLDEEILKQSFQLDVKFNKTFCSGNLTSIKPENTELNFPRSIFWFQPKFEETIRNGFLERYSNCVDLITDCRVVSIEKEKFNIDDGDNQDEENQIKLNNIKIENLTTGEISNLKSKIIIGADGGNSFIRKSIASKMEGSSSKQRWLVVDAKIDKDHPPLPHYFQFICNPSRPALTLPIPPNHYRWEFLINENEKSEEMEKPEILNPLLQSHGADISKLEIIRKACYVFQNRIADNWYNGDTTLLIGDACHLVPPFLGMGISSGFRDVQNIAWKIELFLKGVISNHQTLFSSYQIERQPNIENITEKATHAGEMIMITNRYKAFLRNLLLSTLLSFPSIEKLFHNKAGMKPPNIIKHGLIDSTSSLTTLQSNTFKINIIGQSIPQPFVKLINKQIKQQSNEILLDEVLGNGFSCLFFNFNKNDKNCEFNKLVSKIISNQVFKILKTNFIQVIGNNQKYSKLFTKSSSSSLSSSLSIILDDSKESLFKFIFNNNNSNNQTLEPTIVIIRPDKFIFGVYQNVNLKSSKIISSITSILNINYNYAFNYDNINFTNNNNNNTTGGSASESENSFNSHVHSGNSLGDISGDDNNSDILEEFN</sequence>
<dbReference type="InterPro" id="IPR050631">
    <property type="entry name" value="PheA/TfdB_FAD_monoxygenase"/>
</dbReference>
<keyword evidence="5" id="KW-1185">Reference proteome</keyword>
<evidence type="ECO:0000313" key="4">
    <source>
        <dbReference type="EMBL" id="EAL63494.1"/>
    </source>
</evidence>
<dbReference type="SMR" id="Q54K08"/>
<dbReference type="SUPFAM" id="SSF51905">
    <property type="entry name" value="FAD/NAD(P)-binding domain"/>
    <property type="match status" value="1"/>
</dbReference>
<dbReference type="PRINTS" id="PR00420">
    <property type="entry name" value="RNGMNOXGNASE"/>
</dbReference>
<gene>
    <name evidence="4" type="ORF">DDB_G0287695</name>
</gene>
<dbReference type="eggNOG" id="KOG3855">
    <property type="taxonomic scope" value="Eukaryota"/>
</dbReference>
<dbReference type="InterPro" id="IPR002938">
    <property type="entry name" value="FAD-bd"/>
</dbReference>